<name>A0AAE9XVX1_9PROT</name>
<reference evidence="9" key="1">
    <citation type="submission" date="2023-01" db="EMBL/GenBank/DDBJ databases">
        <title>The genome sequence of Kordiimonadaceae bacterium 6D33.</title>
        <authorList>
            <person name="Liu Y."/>
        </authorList>
    </citation>
    <scope>NUCLEOTIDE SEQUENCE</scope>
    <source>
        <strain evidence="9">6D33</strain>
    </source>
</reference>
<dbReference type="AlphaFoldDB" id="A0AAE9XVX1"/>
<evidence type="ECO:0000256" key="4">
    <source>
        <dbReference type="ARBA" id="ARBA00011233"/>
    </source>
</evidence>
<dbReference type="PANTHER" id="PTHR30246">
    <property type="entry name" value="2-KETO-3-DEOXY-6-PHOSPHOGLUCONATE ALDOLASE"/>
    <property type="match status" value="1"/>
</dbReference>
<comment type="subunit">
    <text evidence="4">Homotrimer.</text>
</comment>
<comment type="pathway">
    <text evidence="2">Carbohydrate acid metabolism; 2-dehydro-3-deoxy-D-gluconate degradation; D-glyceraldehyde 3-phosphate and pyruvate from 2-dehydro-3-deoxy-D-gluconate: step 2/2.</text>
</comment>
<dbReference type="PANTHER" id="PTHR30246:SF1">
    <property type="entry name" value="2-DEHYDRO-3-DEOXY-6-PHOSPHOGALACTONATE ALDOLASE-RELATED"/>
    <property type="match status" value="1"/>
</dbReference>
<dbReference type="InterPro" id="IPR000887">
    <property type="entry name" value="Aldlse_KDPG_KHG"/>
</dbReference>
<dbReference type="CDD" id="cd00452">
    <property type="entry name" value="KDPG_aldolase"/>
    <property type="match status" value="1"/>
</dbReference>
<dbReference type="Pfam" id="PF01081">
    <property type="entry name" value="Aldolase"/>
    <property type="match status" value="1"/>
</dbReference>
<dbReference type="InterPro" id="IPR031337">
    <property type="entry name" value="KDPG/KHG_AS_1"/>
</dbReference>
<evidence type="ECO:0000313" key="10">
    <source>
        <dbReference type="Proteomes" id="UP001217500"/>
    </source>
</evidence>
<dbReference type="InterPro" id="IPR031338">
    <property type="entry name" value="KDPG/KHG_AS_2"/>
</dbReference>
<evidence type="ECO:0000256" key="5">
    <source>
        <dbReference type="ARBA" id="ARBA00013063"/>
    </source>
</evidence>
<accession>A0AAE9XVX1</accession>
<evidence type="ECO:0000256" key="8">
    <source>
        <dbReference type="ARBA" id="ARBA00023277"/>
    </source>
</evidence>
<evidence type="ECO:0000256" key="1">
    <source>
        <dbReference type="ARBA" id="ARBA00000654"/>
    </source>
</evidence>
<dbReference type="NCBIfam" id="TIGR01182">
    <property type="entry name" value="eda"/>
    <property type="match status" value="1"/>
</dbReference>
<dbReference type="Proteomes" id="UP001217500">
    <property type="component" value="Chromosome"/>
</dbReference>
<keyword evidence="8" id="KW-0119">Carbohydrate metabolism</keyword>
<evidence type="ECO:0000256" key="7">
    <source>
        <dbReference type="ARBA" id="ARBA00023270"/>
    </source>
</evidence>
<evidence type="ECO:0000256" key="3">
    <source>
        <dbReference type="ARBA" id="ARBA00006906"/>
    </source>
</evidence>
<dbReference type="RefSeq" id="WP_289503788.1">
    <property type="nucleotide sequence ID" value="NZ_CP116805.1"/>
</dbReference>
<organism evidence="9 10">
    <name type="scientific">Gimibacter soli</name>
    <dbReference type="NCBI Taxonomy" id="3024400"/>
    <lineage>
        <taxon>Bacteria</taxon>
        <taxon>Pseudomonadati</taxon>
        <taxon>Pseudomonadota</taxon>
        <taxon>Alphaproteobacteria</taxon>
        <taxon>Kordiimonadales</taxon>
        <taxon>Temperatibacteraceae</taxon>
        <taxon>Gimibacter</taxon>
    </lineage>
</organism>
<comment type="similarity">
    <text evidence="3">Belongs to the KHG/KDPG aldolase family.</text>
</comment>
<comment type="catalytic activity">
    <reaction evidence="1">
        <text>2-dehydro-3-deoxy-6-phospho-D-gluconate = D-glyceraldehyde 3-phosphate + pyruvate</text>
        <dbReference type="Rhea" id="RHEA:17089"/>
        <dbReference type="ChEBI" id="CHEBI:15361"/>
        <dbReference type="ChEBI" id="CHEBI:57569"/>
        <dbReference type="ChEBI" id="CHEBI:59776"/>
        <dbReference type="EC" id="4.1.2.14"/>
    </reaction>
</comment>
<dbReference type="EC" id="4.1.2.14" evidence="5"/>
<dbReference type="EMBL" id="CP116805">
    <property type="protein sequence ID" value="WCL54069.1"/>
    <property type="molecule type" value="Genomic_DNA"/>
</dbReference>
<evidence type="ECO:0000256" key="6">
    <source>
        <dbReference type="ARBA" id="ARBA00023239"/>
    </source>
</evidence>
<gene>
    <name evidence="9" type="primary">eda</name>
    <name evidence="9" type="ORF">PH603_16140</name>
</gene>
<dbReference type="GO" id="GO:0008675">
    <property type="term" value="F:2-dehydro-3-deoxy-phosphogluconate aldolase activity"/>
    <property type="evidence" value="ECO:0007669"/>
    <property type="project" value="UniProtKB-EC"/>
</dbReference>
<keyword evidence="6 9" id="KW-0456">Lyase</keyword>
<evidence type="ECO:0000313" key="9">
    <source>
        <dbReference type="EMBL" id="WCL54069.1"/>
    </source>
</evidence>
<protein>
    <recommendedName>
        <fullName evidence="5">2-dehydro-3-deoxy-phosphogluconate aldolase</fullName>
        <ecNumber evidence="5">4.1.2.14</ecNumber>
    </recommendedName>
</protein>
<dbReference type="PROSITE" id="PS00160">
    <property type="entry name" value="ALDOLASE_KDPG_KHG_2"/>
    <property type="match status" value="1"/>
</dbReference>
<dbReference type="Gene3D" id="3.20.20.70">
    <property type="entry name" value="Aldolase class I"/>
    <property type="match status" value="1"/>
</dbReference>
<dbReference type="KEGG" id="gso:PH603_16140"/>
<keyword evidence="10" id="KW-1185">Reference proteome</keyword>
<dbReference type="PROSITE" id="PS00159">
    <property type="entry name" value="ALDOLASE_KDPG_KHG_1"/>
    <property type="match status" value="1"/>
</dbReference>
<sequence>MTDIKTIMTLAPVIPVLNYKSAEEAVAVSKALYDNGLKVLEITLRHPSALESISAVAKALPDAVVGAGTVLTPELAKQAKDAGAVFGVSPGLTETLADAVKALGFDFLPGVATLSEAMQAREWGFSELKFFPAEVAGGVPFLKAVGSVLPDLTFCPTGGVTEASAPTYLALDNVAVVGGSWLTPRGQDGKIDPAAVGALAKSAVAKLGR</sequence>
<evidence type="ECO:0000256" key="2">
    <source>
        <dbReference type="ARBA" id="ARBA00004736"/>
    </source>
</evidence>
<proteinExistence type="inferred from homology"/>
<keyword evidence="7" id="KW-0704">Schiff base</keyword>
<dbReference type="InterPro" id="IPR013785">
    <property type="entry name" value="Aldolase_TIM"/>
</dbReference>
<dbReference type="SUPFAM" id="SSF51569">
    <property type="entry name" value="Aldolase"/>
    <property type="match status" value="1"/>
</dbReference>